<protein>
    <submittedName>
        <fullName evidence="14">Carbamoyl-phosphate synthase large chain</fullName>
        <ecNumber evidence="14">6.3.5.5</ecNumber>
    </submittedName>
</protein>
<dbReference type="PANTHER" id="PTHR11405">
    <property type="entry name" value="CARBAMOYLTRANSFERASE FAMILY MEMBER"/>
    <property type="match status" value="1"/>
</dbReference>
<dbReference type="FunFam" id="3.40.50.20:FF:000001">
    <property type="entry name" value="Carbamoyl-phosphate synthase large chain"/>
    <property type="match status" value="1"/>
</dbReference>
<comment type="cofactor">
    <cofactor evidence="2">
        <name>Mg(2+)</name>
        <dbReference type="ChEBI" id="CHEBI:18420"/>
    </cofactor>
</comment>
<dbReference type="EC" id="6.3.5.5" evidence="14"/>
<dbReference type="InterPro" id="IPR058047">
    <property type="entry name" value="CPSase_preATP-grasp"/>
</dbReference>
<dbReference type="Pfam" id="PF02786">
    <property type="entry name" value="CPSase_L_D2"/>
    <property type="match status" value="1"/>
</dbReference>
<dbReference type="Proteomes" id="UP000031397">
    <property type="component" value="Unassembled WGS sequence"/>
</dbReference>
<dbReference type="InterPro" id="IPR013815">
    <property type="entry name" value="ATP_grasp_subdomain_1"/>
</dbReference>
<keyword evidence="6" id="KW-0677">Repeat</keyword>
<evidence type="ECO:0000256" key="2">
    <source>
        <dbReference type="ARBA" id="ARBA00001946"/>
    </source>
</evidence>
<dbReference type="Gene3D" id="3.30.1490.20">
    <property type="entry name" value="ATP-grasp fold, A domain"/>
    <property type="match status" value="1"/>
</dbReference>
<dbReference type="SUPFAM" id="SSF52440">
    <property type="entry name" value="PreATP-grasp domain"/>
    <property type="match status" value="2"/>
</dbReference>
<keyword evidence="10" id="KW-0464">Manganese</keyword>
<feature type="domain" description="ATP-grasp" evidence="13">
    <location>
        <begin position="131"/>
        <end position="325"/>
    </location>
</feature>
<comment type="caution">
    <text evidence="14">The sequence shown here is derived from an EMBL/GenBank/DDBJ whole genome shotgun (WGS) entry which is preliminary data.</text>
</comment>
<dbReference type="InterPro" id="IPR005479">
    <property type="entry name" value="CPAse_ATP-bd"/>
</dbReference>
<evidence type="ECO:0000256" key="1">
    <source>
        <dbReference type="ARBA" id="ARBA00001936"/>
    </source>
</evidence>
<reference evidence="14 15" key="1">
    <citation type="submission" date="2014-06" db="EMBL/GenBank/DDBJ databases">
        <title>Functional and comparative genomic analyses of the Drosophila gut microbiota identify candidate symbiosis factors.</title>
        <authorList>
            <person name="Newell P.D."/>
            <person name="Chaston J.M."/>
            <person name="Douglas A.E."/>
        </authorList>
    </citation>
    <scope>NUCLEOTIDE SEQUENCE [LARGE SCALE GENOMIC DNA]</scope>
    <source>
        <strain evidence="14 15">DmCS_002</strain>
    </source>
</reference>
<dbReference type="GO" id="GO:0004088">
    <property type="term" value="F:carbamoyl-phosphate synthase (glutamine-hydrolyzing) activity"/>
    <property type="evidence" value="ECO:0007669"/>
    <property type="project" value="UniProtKB-EC"/>
</dbReference>
<dbReference type="InterPro" id="IPR005480">
    <property type="entry name" value="CPSase_lsu_oligo"/>
</dbReference>
<dbReference type="InterPro" id="IPR005483">
    <property type="entry name" value="CPSase_dom"/>
</dbReference>
<evidence type="ECO:0000256" key="4">
    <source>
        <dbReference type="ARBA" id="ARBA00022598"/>
    </source>
</evidence>
<keyword evidence="15" id="KW-1185">Reference proteome</keyword>
<evidence type="ECO:0000256" key="8">
    <source>
        <dbReference type="ARBA" id="ARBA00022840"/>
    </source>
</evidence>
<dbReference type="Gene3D" id="3.40.50.20">
    <property type="match status" value="2"/>
</dbReference>
<evidence type="ECO:0000256" key="10">
    <source>
        <dbReference type="ARBA" id="ARBA00023211"/>
    </source>
</evidence>
<accession>A0A0C1LY25</accession>
<dbReference type="InterPro" id="IPR011761">
    <property type="entry name" value="ATP-grasp"/>
</dbReference>
<dbReference type="PATRIC" id="fig|1614.7.peg.702"/>
<evidence type="ECO:0000256" key="7">
    <source>
        <dbReference type="ARBA" id="ARBA00022741"/>
    </source>
</evidence>
<keyword evidence="7 12" id="KW-0547">Nucleotide-binding</keyword>
<evidence type="ECO:0000256" key="5">
    <source>
        <dbReference type="ARBA" id="ARBA00022723"/>
    </source>
</evidence>
<dbReference type="PRINTS" id="PR00098">
    <property type="entry name" value="CPSASE"/>
</dbReference>
<dbReference type="GO" id="GO:0006541">
    <property type="term" value="P:glutamine metabolic process"/>
    <property type="evidence" value="ECO:0007669"/>
    <property type="project" value="TreeGrafter"/>
</dbReference>
<dbReference type="InterPro" id="IPR036897">
    <property type="entry name" value="CarbamoylP_synth_lsu_oligo_sf"/>
</dbReference>
<dbReference type="Gene3D" id="1.10.1030.10">
    <property type="entry name" value="Carbamoyl-phosphate synthetase, large subunit oligomerisation domain"/>
    <property type="match status" value="1"/>
</dbReference>
<comment type="catalytic activity">
    <reaction evidence="11">
        <text>hydrogencarbonate + NH4(+) + 2 ATP = carbamoyl phosphate + 2 ADP + phosphate + 2 H(+)</text>
        <dbReference type="Rhea" id="RHEA:18029"/>
        <dbReference type="ChEBI" id="CHEBI:15378"/>
        <dbReference type="ChEBI" id="CHEBI:17544"/>
        <dbReference type="ChEBI" id="CHEBI:28938"/>
        <dbReference type="ChEBI" id="CHEBI:30616"/>
        <dbReference type="ChEBI" id="CHEBI:43474"/>
        <dbReference type="ChEBI" id="CHEBI:58228"/>
        <dbReference type="ChEBI" id="CHEBI:456216"/>
        <dbReference type="EC" id="6.3.4.16"/>
    </reaction>
</comment>
<dbReference type="AlphaFoldDB" id="A0A0C1LY25"/>
<dbReference type="SMART" id="SM01096">
    <property type="entry name" value="CPSase_L_D3"/>
    <property type="match status" value="1"/>
</dbReference>
<evidence type="ECO:0000313" key="14">
    <source>
        <dbReference type="EMBL" id="KID41780.1"/>
    </source>
</evidence>
<sequence length="838" mass="94439">MENKLKKILIVGAGPSGIGQECELDSAAFQALHVWKRLGIETFLLDNNPYSVILQEMNADHVYIKPVNTDNAKHVIESEHVDAITSVFGGVNALKVIQRLNKNGILEENNVDIIGLNKDNIDLFNNENRLNQRLKEYGIPTPDYYIVSNFDELRNVIDKISFPISVRPLDPKTRQQRSIFQNMEQVTNEADNIFDESKSGKCLIEREIVGYKEIGTVSLRDTMGTKMMISSLEDMNPVGVNSNDSVVFTPSQTLSDTQIQMIRSISFEIMDVLGIKGVCHVQFALNAETDDCFVLKVNPSFNMSTTLAARSTGYPVALVTSQLLLNYPIMKVKLPERFHKFTSILQPISDHITVKIPIWPFEQLPEADARLGTKTKSIGSVIGVGRSCEAALLKGIRSSQSSPKDVLPSYSELSEDELISQLIHPTDIQLPILFEALSRHYTVEDLHELTKIDRFFFIVMASIDQSRSYILQHQNDPKAFRLAHEMGFGDGMLSSIWHINIDKLRRKDSYKTYKMIEPTAGEFPEQINSFYASYEIDNESNQIGNKTALVIGKGRNKIGPNVASDFYTSELLIQLKKIGFNTVILNNNPNSASLAPMMSDKQYIEPIQLGEILDVIQTEKPKYVFLPGNRHFLIRELSKYAEINLVILPPNQKNAVWYRSHVDFAFDLLVTDDQIIPISTVGFKSEDGSDDINLQTDYYVPYGKDALNIDSLVQKAKVAVKNQNIHGLVQVLFYKDQDQIKITGVRPLRITETVLLNMSTGINWIGVLVRMATGHLNIEKIKKEVPKIDSSTHFTVMQASFPFKQLGVYDYKKDRSLESGAKLSIGYTINEATKKLLK</sequence>
<keyword evidence="5" id="KW-0479">Metal-binding</keyword>
<dbReference type="Pfam" id="PF02787">
    <property type="entry name" value="CPSase_L_D3"/>
    <property type="match status" value="1"/>
</dbReference>
<dbReference type="GO" id="GO:0005737">
    <property type="term" value="C:cytoplasm"/>
    <property type="evidence" value="ECO:0007669"/>
    <property type="project" value="TreeGrafter"/>
</dbReference>
<dbReference type="RefSeq" id="WP_039144204.1">
    <property type="nucleotide sequence ID" value="NZ_JOJZ01000016.1"/>
</dbReference>
<proteinExistence type="inferred from homology"/>
<evidence type="ECO:0000259" key="13">
    <source>
        <dbReference type="PROSITE" id="PS50975"/>
    </source>
</evidence>
<comment type="similarity">
    <text evidence="3">Belongs to the CarB family.</text>
</comment>
<evidence type="ECO:0000256" key="9">
    <source>
        <dbReference type="ARBA" id="ARBA00022975"/>
    </source>
</evidence>
<dbReference type="GO" id="GO:0006221">
    <property type="term" value="P:pyrimidine nucleotide biosynthetic process"/>
    <property type="evidence" value="ECO:0007669"/>
    <property type="project" value="UniProtKB-KW"/>
</dbReference>
<dbReference type="PROSITE" id="PS50975">
    <property type="entry name" value="ATP_GRASP"/>
    <property type="match status" value="1"/>
</dbReference>
<dbReference type="Gene3D" id="3.30.470.20">
    <property type="entry name" value="ATP-grasp fold, B domain"/>
    <property type="match status" value="2"/>
</dbReference>
<dbReference type="GeneID" id="74913408"/>
<dbReference type="GO" id="GO:0004087">
    <property type="term" value="F:carbamoyl-phosphate synthase (ammonia) activity"/>
    <property type="evidence" value="ECO:0007669"/>
    <property type="project" value="UniProtKB-EC"/>
</dbReference>
<gene>
    <name evidence="14" type="ORF">LfDm3_0742</name>
</gene>
<evidence type="ECO:0000256" key="12">
    <source>
        <dbReference type="PROSITE-ProRule" id="PRU00409"/>
    </source>
</evidence>
<dbReference type="SUPFAM" id="SSF48108">
    <property type="entry name" value="Carbamoyl phosphate synthetase, large subunit connection domain"/>
    <property type="match status" value="1"/>
</dbReference>
<dbReference type="InterPro" id="IPR016185">
    <property type="entry name" value="PreATP-grasp_dom_sf"/>
</dbReference>
<organism evidence="14 15">
    <name type="scientific">Fructilactobacillus fructivorans</name>
    <dbReference type="NCBI Taxonomy" id="1614"/>
    <lineage>
        <taxon>Bacteria</taxon>
        <taxon>Bacillati</taxon>
        <taxon>Bacillota</taxon>
        <taxon>Bacilli</taxon>
        <taxon>Lactobacillales</taxon>
        <taxon>Lactobacillaceae</taxon>
        <taxon>Fructilactobacillus</taxon>
    </lineage>
</organism>
<dbReference type="GO" id="GO:0005524">
    <property type="term" value="F:ATP binding"/>
    <property type="evidence" value="ECO:0007669"/>
    <property type="project" value="UniProtKB-UniRule"/>
</dbReference>
<name>A0A0C1LY25_9LACO</name>
<keyword evidence="9" id="KW-0665">Pyrimidine biosynthesis</keyword>
<keyword evidence="8 12" id="KW-0067">ATP-binding</keyword>
<dbReference type="GO" id="GO:0046872">
    <property type="term" value="F:metal ion binding"/>
    <property type="evidence" value="ECO:0007669"/>
    <property type="project" value="UniProtKB-KW"/>
</dbReference>
<evidence type="ECO:0000313" key="15">
    <source>
        <dbReference type="Proteomes" id="UP000031397"/>
    </source>
</evidence>
<dbReference type="EMBL" id="JOJZ01000016">
    <property type="protein sequence ID" value="KID41780.1"/>
    <property type="molecule type" value="Genomic_DNA"/>
</dbReference>
<dbReference type="Pfam" id="PF25596">
    <property type="entry name" value="CPSase_L_D1"/>
    <property type="match status" value="2"/>
</dbReference>
<evidence type="ECO:0000256" key="11">
    <source>
        <dbReference type="ARBA" id="ARBA00047359"/>
    </source>
</evidence>
<keyword evidence="4 14" id="KW-0436">Ligase</keyword>
<dbReference type="SUPFAM" id="SSF56059">
    <property type="entry name" value="Glutathione synthetase ATP-binding domain-like"/>
    <property type="match status" value="1"/>
</dbReference>
<comment type="cofactor">
    <cofactor evidence="1">
        <name>Mn(2+)</name>
        <dbReference type="ChEBI" id="CHEBI:29035"/>
    </cofactor>
</comment>
<dbReference type="PANTHER" id="PTHR11405:SF53">
    <property type="entry name" value="CARBAMOYL-PHOSPHATE SYNTHASE [AMMONIA], MITOCHONDRIAL"/>
    <property type="match status" value="1"/>
</dbReference>
<evidence type="ECO:0000256" key="6">
    <source>
        <dbReference type="ARBA" id="ARBA00022737"/>
    </source>
</evidence>
<evidence type="ECO:0000256" key="3">
    <source>
        <dbReference type="ARBA" id="ARBA00009799"/>
    </source>
</evidence>